<evidence type="ECO:0000256" key="1">
    <source>
        <dbReference type="ARBA" id="ARBA00023172"/>
    </source>
</evidence>
<protein>
    <recommendedName>
        <fullName evidence="2">Tyr recombinase domain-containing protein</fullName>
    </recommendedName>
</protein>
<dbReference type="Pfam" id="PF00589">
    <property type="entry name" value="Phage_integrase"/>
    <property type="match status" value="1"/>
</dbReference>
<dbReference type="GO" id="GO:0003677">
    <property type="term" value="F:DNA binding"/>
    <property type="evidence" value="ECO:0007669"/>
    <property type="project" value="InterPro"/>
</dbReference>
<keyword evidence="1" id="KW-0233">DNA recombination</keyword>
<feature type="domain" description="Tyr recombinase" evidence="2">
    <location>
        <begin position="121"/>
        <end position="355"/>
    </location>
</feature>
<dbReference type="EMBL" id="CP060025">
    <property type="protein sequence ID" value="QNG76116.1"/>
    <property type="molecule type" value="Genomic_DNA"/>
</dbReference>
<accession>A0AAX1I8S1</accession>
<gene>
    <name evidence="3" type="ORF">GPNADHDJ_00282</name>
</gene>
<dbReference type="InterPro" id="IPR013762">
    <property type="entry name" value="Integrase-like_cat_sf"/>
</dbReference>
<dbReference type="InterPro" id="IPR002104">
    <property type="entry name" value="Integrase_catalytic"/>
</dbReference>
<dbReference type="PROSITE" id="PS51898">
    <property type="entry name" value="TYR_RECOMBINASE"/>
    <property type="match status" value="1"/>
</dbReference>
<organism evidence="3 4">
    <name type="scientific">Stenotrophomonas maltophilia</name>
    <name type="common">Pseudomonas maltophilia</name>
    <name type="synonym">Xanthomonas maltophilia</name>
    <dbReference type="NCBI Taxonomy" id="40324"/>
    <lineage>
        <taxon>Bacteria</taxon>
        <taxon>Pseudomonadati</taxon>
        <taxon>Pseudomonadota</taxon>
        <taxon>Gammaproteobacteria</taxon>
        <taxon>Lysobacterales</taxon>
        <taxon>Lysobacteraceae</taxon>
        <taxon>Stenotrophomonas</taxon>
        <taxon>Stenotrophomonas maltophilia group</taxon>
    </lineage>
</organism>
<evidence type="ECO:0000313" key="4">
    <source>
        <dbReference type="Proteomes" id="UP000515598"/>
    </source>
</evidence>
<dbReference type="AlphaFoldDB" id="A0AAX1I8S1"/>
<name>A0AAX1I8S1_STEMA</name>
<dbReference type="GO" id="GO:0015074">
    <property type="term" value="P:DNA integration"/>
    <property type="evidence" value="ECO:0007669"/>
    <property type="project" value="InterPro"/>
</dbReference>
<dbReference type="GO" id="GO:0006310">
    <property type="term" value="P:DNA recombination"/>
    <property type="evidence" value="ECO:0007669"/>
    <property type="project" value="UniProtKB-KW"/>
</dbReference>
<sequence>MSSSELAASTQVKRLRYVENLYAHADSLFGTSSLDDALGDLDDVRLAEILESWFISIRNQAYVGSADETRWRTGLSFVTAVVTWLSKTTLPTDRLRHIEGRLHRLSNLYGQLHVRKSKHASQIRSLPASVVEVLYEMLDPASATNPFPRTHTRWLTFVAFLLMLHQGLRRGELMLLTADVVKSGFDDRQQRPRHWLNVSESKYSDDEVDPRYSRPSIKSADSVRQLPVSNTIAALVQTYVENYRGKPSHAFLLNTQQNTPLSTESLTKMFAKISVSLPRAALKELTDRNQKTTITPHDLRHTCAVVRLNQLLQQGDPMEEALQKLRAFFGWSRESQMPVRYARAVFEDRLSSVWNDALDERVSVLRAIPS</sequence>
<reference evidence="3 4" key="1">
    <citation type="submission" date="2020-08" db="EMBL/GenBank/DDBJ databases">
        <title>Phenotypic and transcriptomic analysis of seven clinical Stenotrophomonas maltophilia isolates identify a small set of shared and commonly regulated genes involved in biofilm lifestyle.</title>
        <authorList>
            <person name="Alio I."/>
            <person name="Gudzuhn M."/>
            <person name="Streit W."/>
        </authorList>
    </citation>
    <scope>NUCLEOTIDE SEQUENCE [LARGE SCALE GENOMIC DNA]</scope>
    <source>
        <strain evidence="3 4">UHH_SKK55</strain>
    </source>
</reference>
<evidence type="ECO:0000313" key="3">
    <source>
        <dbReference type="EMBL" id="QNG76116.1"/>
    </source>
</evidence>
<dbReference type="Gene3D" id="1.10.443.10">
    <property type="entry name" value="Intergrase catalytic core"/>
    <property type="match status" value="1"/>
</dbReference>
<evidence type="ECO:0000259" key="2">
    <source>
        <dbReference type="PROSITE" id="PS51898"/>
    </source>
</evidence>
<dbReference type="InterPro" id="IPR011010">
    <property type="entry name" value="DNA_brk_join_enz"/>
</dbReference>
<proteinExistence type="predicted"/>
<dbReference type="SUPFAM" id="SSF56349">
    <property type="entry name" value="DNA breaking-rejoining enzymes"/>
    <property type="match status" value="1"/>
</dbReference>
<dbReference type="CDD" id="cd00397">
    <property type="entry name" value="DNA_BRE_C"/>
    <property type="match status" value="1"/>
</dbReference>
<dbReference type="Proteomes" id="UP000515598">
    <property type="component" value="Chromosome"/>
</dbReference>